<keyword evidence="2 5" id="KW-0808">Transferase</keyword>
<evidence type="ECO:0000256" key="1">
    <source>
        <dbReference type="ARBA" id="ARBA00009836"/>
    </source>
</evidence>
<protein>
    <submittedName>
        <fullName evidence="5">Rna:nad 2'-phosphotransferase</fullName>
    </submittedName>
</protein>
<keyword evidence="3" id="KW-0520">NAD</keyword>
<dbReference type="HAMAP" id="MF_00299">
    <property type="entry name" value="KptA"/>
    <property type="match status" value="1"/>
</dbReference>
<comment type="caution">
    <text evidence="5">The sequence shown here is derived from an EMBL/GenBank/DDBJ whole genome shotgun (WGS) entry which is preliminary data.</text>
</comment>
<gene>
    <name evidence="5" type="ORF">ASZ90_012210</name>
</gene>
<comment type="function">
    <text evidence="4">Removes the 2'-phosphate from RNA via an intermediate in which the phosphate is ADP-ribosylated by NAD followed by a presumed transesterification to release the RNA and generate ADP-ribose 1''-2''-cyclic phosphate (APPR&gt;P). May function as an ADP-ribosylase.</text>
</comment>
<dbReference type="NCBIfam" id="NF002015">
    <property type="entry name" value="PRK00819.1-5"/>
    <property type="match status" value="1"/>
</dbReference>
<dbReference type="Pfam" id="PF01885">
    <property type="entry name" value="PTS_2-RNA"/>
    <property type="match status" value="1"/>
</dbReference>
<proteinExistence type="inferred from homology"/>
<organism evidence="5">
    <name type="scientific">hydrocarbon metagenome</name>
    <dbReference type="NCBI Taxonomy" id="938273"/>
    <lineage>
        <taxon>unclassified sequences</taxon>
        <taxon>metagenomes</taxon>
        <taxon>ecological metagenomes</taxon>
    </lineage>
</organism>
<reference evidence="5" key="1">
    <citation type="journal article" date="2015" name="Proc. Natl. Acad. Sci. U.S.A.">
        <title>Networks of energetic and metabolic interactions define dynamics in microbial communities.</title>
        <authorList>
            <person name="Embree M."/>
            <person name="Liu J.K."/>
            <person name="Al-Bassam M.M."/>
            <person name="Zengler K."/>
        </authorList>
    </citation>
    <scope>NUCLEOTIDE SEQUENCE</scope>
</reference>
<evidence type="ECO:0000313" key="5">
    <source>
        <dbReference type="EMBL" id="KUG18084.1"/>
    </source>
</evidence>
<name>A0A0W8FB12_9ZZZZ</name>
<dbReference type="PANTHER" id="PTHR12684:SF2">
    <property type="entry name" value="TRNA 2'-PHOSPHOTRANSFERASE 1"/>
    <property type="match status" value="1"/>
</dbReference>
<dbReference type="Gene3D" id="3.20.170.30">
    <property type="match status" value="1"/>
</dbReference>
<dbReference type="GO" id="GO:0000215">
    <property type="term" value="F:tRNA 2'-phosphotransferase activity"/>
    <property type="evidence" value="ECO:0007669"/>
    <property type="project" value="TreeGrafter"/>
</dbReference>
<dbReference type="InterPro" id="IPR002745">
    <property type="entry name" value="Ptrans_KptA/Tpt1"/>
</dbReference>
<dbReference type="InterPro" id="IPR022928">
    <property type="entry name" value="RNA_2'-PTrans_KptA"/>
</dbReference>
<evidence type="ECO:0000256" key="2">
    <source>
        <dbReference type="ARBA" id="ARBA00022679"/>
    </source>
</evidence>
<accession>A0A0W8FB12</accession>
<dbReference type="GO" id="GO:0006388">
    <property type="term" value="P:tRNA splicing, via endonucleolytic cleavage and ligation"/>
    <property type="evidence" value="ECO:0007669"/>
    <property type="project" value="TreeGrafter"/>
</dbReference>
<dbReference type="AlphaFoldDB" id="A0A0W8FB12"/>
<evidence type="ECO:0000256" key="3">
    <source>
        <dbReference type="ARBA" id="ARBA00023027"/>
    </source>
</evidence>
<dbReference type="Gene3D" id="1.10.10.970">
    <property type="entry name" value="RNA 2'-phosphotransferase, Tpt1/KptA family, N-terminal domain"/>
    <property type="match status" value="1"/>
</dbReference>
<dbReference type="InterPro" id="IPR042080">
    <property type="entry name" value="RNA_2'-PTrans_N"/>
</dbReference>
<comment type="similarity">
    <text evidence="1">Belongs to the KptA/TPT1 family.</text>
</comment>
<evidence type="ECO:0000256" key="4">
    <source>
        <dbReference type="ARBA" id="ARBA00025212"/>
    </source>
</evidence>
<dbReference type="PANTHER" id="PTHR12684">
    <property type="entry name" value="PUTATIVE PHOSPHOTRANSFERASE"/>
    <property type="match status" value="1"/>
</dbReference>
<dbReference type="InterPro" id="IPR042081">
    <property type="entry name" value="RNA_2'-PTrans_C"/>
</dbReference>
<dbReference type="GO" id="GO:0003950">
    <property type="term" value="F:NAD+ poly-ADP-ribosyltransferase activity"/>
    <property type="evidence" value="ECO:0007669"/>
    <property type="project" value="InterPro"/>
</dbReference>
<sequence length="214" mass="24133">MIKRCPQHGFFRGEHCECGLAGQLILDEARTEQLGRLVAGGLRHFPLDLGLEMDSRGWVDLSKLGEVVQKRHRWANKEMVIALAQSDPKQRYEISNQRIRARYGHSMDIELDHPECHLPRLYYGASEEEADRILEIGLKSASQRYVHLSTTPNKAWDVAGYRTGNPKVIQVDAAPAREAGVKMMTVNDDIVISEMIPARFLCILASKDIPKTGK</sequence>
<dbReference type="EMBL" id="LNQE01001403">
    <property type="protein sequence ID" value="KUG18084.1"/>
    <property type="molecule type" value="Genomic_DNA"/>
</dbReference>
<dbReference type="SUPFAM" id="SSF56399">
    <property type="entry name" value="ADP-ribosylation"/>
    <property type="match status" value="1"/>
</dbReference>